<evidence type="ECO:0000256" key="3">
    <source>
        <dbReference type="ARBA" id="ARBA00012018"/>
    </source>
</evidence>
<keyword evidence="4" id="KW-0134">Cell wall</keyword>
<feature type="domain" description="Bacterial phospholipase C C-terminal" evidence="9">
    <location>
        <begin position="511"/>
        <end position="592"/>
    </location>
</feature>
<feature type="domain" description="Bacterial phospholipase C C-terminal" evidence="9">
    <location>
        <begin position="612"/>
        <end position="684"/>
    </location>
</feature>
<accession>A0A7W8ZB56</accession>
<dbReference type="InterPro" id="IPR006311">
    <property type="entry name" value="TAT_signal"/>
</dbReference>
<evidence type="ECO:0000256" key="2">
    <source>
        <dbReference type="ARBA" id="ARBA00009717"/>
    </source>
</evidence>
<name>A0A7W8ZB56_9ACTN</name>
<comment type="subcellular location">
    <subcellularLocation>
        <location evidence="1">Secreted</location>
        <location evidence="1">Cell wall</location>
    </subcellularLocation>
</comment>
<dbReference type="PANTHER" id="PTHR31956">
    <property type="entry name" value="NON-SPECIFIC PHOSPHOLIPASE C4-RELATED"/>
    <property type="match status" value="1"/>
</dbReference>
<dbReference type="PANTHER" id="PTHR31956:SF1">
    <property type="entry name" value="NON-SPECIFIC PHOSPHOLIPASE C1"/>
    <property type="match status" value="1"/>
</dbReference>
<dbReference type="PROSITE" id="PS51318">
    <property type="entry name" value="TAT"/>
    <property type="match status" value="1"/>
</dbReference>
<proteinExistence type="inferred from homology"/>
<comment type="caution">
    <text evidence="10">The sequence shown here is derived from an EMBL/GenBank/DDBJ whole genome shotgun (WGS) entry which is preliminary data.</text>
</comment>
<dbReference type="Gene3D" id="3.40.720.10">
    <property type="entry name" value="Alkaline Phosphatase, subunit A"/>
    <property type="match status" value="2"/>
</dbReference>
<evidence type="ECO:0000313" key="10">
    <source>
        <dbReference type="EMBL" id="MBB5630690.1"/>
    </source>
</evidence>
<evidence type="ECO:0000313" key="11">
    <source>
        <dbReference type="Proteomes" id="UP000588112"/>
    </source>
</evidence>
<dbReference type="InterPro" id="IPR017767">
    <property type="entry name" value="PC-PLC"/>
</dbReference>
<dbReference type="GO" id="GO:0016042">
    <property type="term" value="P:lipid catabolic process"/>
    <property type="evidence" value="ECO:0007669"/>
    <property type="project" value="InterPro"/>
</dbReference>
<reference evidence="10 11" key="1">
    <citation type="submission" date="2020-08" db="EMBL/GenBank/DDBJ databases">
        <title>Sequencing the genomes of 1000 actinobacteria strains.</title>
        <authorList>
            <person name="Klenk H.-P."/>
        </authorList>
    </citation>
    <scope>NUCLEOTIDE SEQUENCE [LARGE SCALE GENOMIC DNA]</scope>
    <source>
        <strain evidence="10 11">DSM 45790</strain>
    </source>
</reference>
<dbReference type="InterPro" id="IPR007312">
    <property type="entry name" value="Phosphoesterase"/>
</dbReference>
<dbReference type="Proteomes" id="UP000588112">
    <property type="component" value="Unassembled WGS sequence"/>
</dbReference>
<keyword evidence="6" id="KW-0843">Virulence</keyword>
<feature type="region of interest" description="Disordered" evidence="8">
    <location>
        <begin position="473"/>
        <end position="520"/>
    </location>
</feature>
<keyword evidence="4" id="KW-0964">Secreted</keyword>
<evidence type="ECO:0000256" key="8">
    <source>
        <dbReference type="SAM" id="MobiDB-lite"/>
    </source>
</evidence>
<gene>
    <name evidence="10" type="ORF">BJ981_006454</name>
</gene>
<comment type="similarity">
    <text evidence="2">Belongs to the bacterial phospholipase C family.</text>
</comment>
<dbReference type="InterPro" id="IPR017850">
    <property type="entry name" value="Alkaline_phosphatase_core_sf"/>
</dbReference>
<keyword evidence="11" id="KW-1185">Reference proteome</keyword>
<dbReference type="RefSeq" id="WP_184617091.1">
    <property type="nucleotide sequence ID" value="NZ_BOOS01000081.1"/>
</dbReference>
<keyword evidence="5 10" id="KW-0378">Hydrolase</keyword>
<evidence type="ECO:0000256" key="7">
    <source>
        <dbReference type="ARBA" id="ARBA00048421"/>
    </source>
</evidence>
<dbReference type="EC" id="3.1.4.3" evidence="3"/>
<organism evidence="10 11">
    <name type="scientific">Sphaerisporangium krabiense</name>
    <dbReference type="NCBI Taxonomy" id="763782"/>
    <lineage>
        <taxon>Bacteria</taxon>
        <taxon>Bacillati</taxon>
        <taxon>Actinomycetota</taxon>
        <taxon>Actinomycetes</taxon>
        <taxon>Streptosporangiales</taxon>
        <taxon>Streptosporangiaceae</taxon>
        <taxon>Sphaerisporangium</taxon>
    </lineage>
</organism>
<dbReference type="InterPro" id="IPR008475">
    <property type="entry name" value="PLipase_C_C"/>
</dbReference>
<dbReference type="GO" id="GO:0034480">
    <property type="term" value="F:phosphatidylcholine phospholipase C activity"/>
    <property type="evidence" value="ECO:0007669"/>
    <property type="project" value="UniProtKB-EC"/>
</dbReference>
<evidence type="ECO:0000256" key="6">
    <source>
        <dbReference type="ARBA" id="ARBA00023026"/>
    </source>
</evidence>
<dbReference type="Pfam" id="PF05506">
    <property type="entry name" value="PLipase_C_C"/>
    <property type="match status" value="2"/>
</dbReference>
<dbReference type="AlphaFoldDB" id="A0A7W8ZB56"/>
<protein>
    <recommendedName>
        <fullName evidence="3">phospholipase C</fullName>
        <ecNumber evidence="3">3.1.4.3</ecNumber>
    </recommendedName>
</protein>
<dbReference type="EMBL" id="JACHBR010000002">
    <property type="protein sequence ID" value="MBB5630690.1"/>
    <property type="molecule type" value="Genomic_DNA"/>
</dbReference>
<sequence length="694" mass="75203">MSDGPSRRGFLALGAGAVGGAAVASLLPPSVQAALAQPAPRGGLSAIKHVVFLMQENRSFDHYFGTLRGVRGFGDRNAVALRGGRTVFEQPGGQGSVLPFPVKEAADLVGKDLQWVSALAHGWNDGQAAAAGGWHDGWIAAKTPATMAYYDRDDIPFQYELAETFTICDHYHCSVLSSTSPNRNYHVSGHTGYEPGTTKRAIDNAAYSEDTHAGYAWSNAGEILEAAGHSWKVYQEMDNYQDNNLEFFARFREVARAALQGDHKSLDSFYSALGDAAPGEQRRMLARLEEGVARLSPADRSLYERALRRALPDTLAATFRADVAAGRLPKVSYIVPSAADSEHPSASSPIQSANLTYDILDALASSPEVWNSTALFLTFDENDGFFDHVPPPLPPTARTEDYYTGRPIGLGIRVPMIVISPWTVGGYVCSQTFDHTATVRFLETWLRVRFPDITPWRRTVSGDLTSAFDFRTAGARPTPARPGPVPPFTGRWRPAPPAGQKMPVQEEGTRPARPLPYQPDAWGRVAGETVRLTLANTGTESVHLALYPYAGEFAAPVHVDVLGSAALEVPVRNGAYDFTLTGPNGFRREFAGTLAGAASGVVVEPEIRGAQRALRLTFTNTSTAAVDLKVTPLAYAGPGEERTISLKPGHHKQAQWHCDAREGWYDLRVTCAQDATYTRRLMGHIENGRPSVSG</sequence>
<comment type="catalytic activity">
    <reaction evidence="7">
        <text>a 1,2-diacyl-sn-glycero-3-phosphocholine + H2O = phosphocholine + a 1,2-diacyl-sn-glycerol + H(+)</text>
        <dbReference type="Rhea" id="RHEA:10604"/>
        <dbReference type="ChEBI" id="CHEBI:15377"/>
        <dbReference type="ChEBI" id="CHEBI:15378"/>
        <dbReference type="ChEBI" id="CHEBI:17815"/>
        <dbReference type="ChEBI" id="CHEBI:57643"/>
        <dbReference type="ChEBI" id="CHEBI:295975"/>
        <dbReference type="EC" id="3.1.4.3"/>
    </reaction>
    <physiologicalReaction direction="left-to-right" evidence="7">
        <dbReference type="Rhea" id="RHEA:10605"/>
    </physiologicalReaction>
</comment>
<evidence type="ECO:0000259" key="9">
    <source>
        <dbReference type="Pfam" id="PF05506"/>
    </source>
</evidence>
<dbReference type="Pfam" id="PF04185">
    <property type="entry name" value="Phosphoesterase"/>
    <property type="match status" value="2"/>
</dbReference>
<dbReference type="NCBIfam" id="TIGR03396">
    <property type="entry name" value="PC_PLC"/>
    <property type="match status" value="1"/>
</dbReference>
<evidence type="ECO:0000256" key="5">
    <source>
        <dbReference type="ARBA" id="ARBA00022801"/>
    </source>
</evidence>
<evidence type="ECO:0000256" key="1">
    <source>
        <dbReference type="ARBA" id="ARBA00004191"/>
    </source>
</evidence>
<evidence type="ECO:0000256" key="4">
    <source>
        <dbReference type="ARBA" id="ARBA00022512"/>
    </source>
</evidence>